<name>A0A101GSW7_9EURY</name>
<dbReference type="PATRIC" id="fig|2198.4.peg.1202"/>
<reference evidence="3" key="1">
    <citation type="journal article" date="2015" name="MBio">
        <title>Genome-Resolved Metagenomic Analysis Reveals Roles for Candidate Phyla and Other Microbial Community Members in Biogeochemical Transformations in Oil Reservoirs.</title>
        <authorList>
            <person name="Hu P."/>
            <person name="Tom L."/>
            <person name="Singh A."/>
            <person name="Thomas B.C."/>
            <person name="Baker B.J."/>
            <person name="Piceno Y.M."/>
            <person name="Andersen G.L."/>
            <person name="Banfield J.F."/>
        </authorList>
    </citation>
    <scope>NUCLEOTIDE SEQUENCE [LARGE SCALE GENOMIC DNA]</scope>
</reference>
<accession>A0A101GSW7</accession>
<dbReference type="PROSITE" id="PS51257">
    <property type="entry name" value="PROKAR_LIPOPROTEIN"/>
    <property type="match status" value="1"/>
</dbReference>
<comment type="caution">
    <text evidence="2">The sequence shown here is derived from an EMBL/GenBank/DDBJ whole genome shotgun (WGS) entry which is preliminary data.</text>
</comment>
<feature type="transmembrane region" description="Helical" evidence="1">
    <location>
        <begin position="394"/>
        <end position="415"/>
    </location>
</feature>
<organism evidence="2 3">
    <name type="scientific">Methanoculleus marisnigri</name>
    <dbReference type="NCBI Taxonomy" id="2198"/>
    <lineage>
        <taxon>Archaea</taxon>
        <taxon>Methanobacteriati</taxon>
        <taxon>Methanobacteriota</taxon>
        <taxon>Stenosarchaea group</taxon>
        <taxon>Methanomicrobia</taxon>
        <taxon>Methanomicrobiales</taxon>
        <taxon>Methanomicrobiaceae</taxon>
        <taxon>Methanoculleus</taxon>
    </lineage>
</organism>
<dbReference type="AlphaFoldDB" id="A0A101GSW7"/>
<keyword evidence="1" id="KW-0472">Membrane</keyword>
<keyword evidence="1" id="KW-1133">Transmembrane helix</keyword>
<protein>
    <submittedName>
        <fullName evidence="2">PKD domain-containing protein</fullName>
    </submittedName>
</protein>
<keyword evidence="1" id="KW-0812">Transmembrane</keyword>
<proteinExistence type="predicted"/>
<dbReference type="EMBL" id="LGGD01000001">
    <property type="protein sequence ID" value="KUK63934.1"/>
    <property type="molecule type" value="Genomic_DNA"/>
</dbReference>
<gene>
    <name evidence="2" type="ORF">XD82_0006</name>
</gene>
<evidence type="ECO:0000256" key="1">
    <source>
        <dbReference type="SAM" id="Phobius"/>
    </source>
</evidence>
<dbReference type="Proteomes" id="UP000054323">
    <property type="component" value="Unassembled WGS sequence"/>
</dbReference>
<sequence length="422" mass="45106">MTAGNIRTIGLLALILAGCVAACGAVTIGEWPEKIREGDPIHVEIDGLGAGQAFTTRIESAVIDLDDRQTFEFSQNNFTMPFTLRGGGIRVEVSRAKWAVLEISYPDGSTSVTRSDPPDSLIVIRKNTTIASGRYGYITIRGEAEDGEQQVTASLELNGTTDAAVNTTVMDFTILGIAEGAIPIRALVDAQEYLQTIVRVVRPTPTPAPDTGDGSDDTRLAVTPNATPTAAVEAIETFDPAAAQDGLPVVIWSTDMQMFIVLAPGTTVTAAGGERIDPATEIVLQPLTGDGIPGGFPEGVEPYGRNVYGCLPQNITTSAPFTVTFSLTGDAWNAVTGRNPVIREYDGKLAAWRELQTETDPATRSVYARTERFDTIGLFVAVQPLPTEDTAETGVLPLLILLFAIPALLAVLYLLKTRRREK</sequence>
<evidence type="ECO:0000313" key="2">
    <source>
        <dbReference type="EMBL" id="KUK63934.1"/>
    </source>
</evidence>
<evidence type="ECO:0000313" key="3">
    <source>
        <dbReference type="Proteomes" id="UP000054323"/>
    </source>
</evidence>